<feature type="domain" description="Response regulatory" evidence="3">
    <location>
        <begin position="3"/>
        <end position="119"/>
    </location>
</feature>
<dbReference type="PANTHER" id="PTHR45339">
    <property type="entry name" value="HYBRID SIGNAL TRANSDUCTION HISTIDINE KINASE J"/>
    <property type="match status" value="1"/>
</dbReference>
<dbReference type="RefSeq" id="WP_091452032.1">
    <property type="nucleotide sequence ID" value="NZ_FOGD01000001.1"/>
</dbReference>
<evidence type="ECO:0000259" key="3">
    <source>
        <dbReference type="PROSITE" id="PS50110"/>
    </source>
</evidence>
<evidence type="ECO:0000313" key="5">
    <source>
        <dbReference type="Proteomes" id="UP000199766"/>
    </source>
</evidence>
<evidence type="ECO:0000256" key="2">
    <source>
        <dbReference type="PROSITE-ProRule" id="PRU00169"/>
    </source>
</evidence>
<name>A0A1H9F2F9_9BURK</name>
<dbReference type="AlphaFoldDB" id="A0A1H9F2F9"/>
<reference evidence="4 5" key="1">
    <citation type="submission" date="2016-10" db="EMBL/GenBank/DDBJ databases">
        <authorList>
            <person name="de Groot N.N."/>
        </authorList>
    </citation>
    <scope>NUCLEOTIDE SEQUENCE [LARGE SCALE GENOMIC DNA]</scope>
    <source>
        <strain evidence="4 5">ATCC 35958</strain>
    </source>
</reference>
<sequence length="128" mass="13578">MAHVLVVEDHPANMKLAVFLLENAHHKVTQATDAEEGIRLARALEPDLILMDIQLPGMDGLTAAHLLKADAATQGIKIVALTALAMGGDREKILAAGCDAYIAKPLRYKEFLQVVDAMVNGGALPSVA</sequence>
<dbReference type="OrthoDB" id="9179585at2"/>
<dbReference type="EMBL" id="FOGD01000001">
    <property type="protein sequence ID" value="SEQ32039.1"/>
    <property type="molecule type" value="Genomic_DNA"/>
</dbReference>
<keyword evidence="5" id="KW-1185">Reference proteome</keyword>
<dbReference type="Proteomes" id="UP000199766">
    <property type="component" value="Unassembled WGS sequence"/>
</dbReference>
<dbReference type="GO" id="GO:0000160">
    <property type="term" value="P:phosphorelay signal transduction system"/>
    <property type="evidence" value="ECO:0007669"/>
    <property type="project" value="InterPro"/>
</dbReference>
<evidence type="ECO:0000256" key="1">
    <source>
        <dbReference type="ARBA" id="ARBA00022553"/>
    </source>
</evidence>
<dbReference type="SMART" id="SM00448">
    <property type="entry name" value="REC"/>
    <property type="match status" value="1"/>
</dbReference>
<dbReference type="SUPFAM" id="SSF52172">
    <property type="entry name" value="CheY-like"/>
    <property type="match status" value="1"/>
</dbReference>
<dbReference type="Pfam" id="PF00072">
    <property type="entry name" value="Response_reg"/>
    <property type="match status" value="1"/>
</dbReference>
<feature type="modified residue" description="4-aspartylphosphate" evidence="2">
    <location>
        <position position="52"/>
    </location>
</feature>
<dbReference type="PANTHER" id="PTHR45339:SF3">
    <property type="entry name" value="HISTIDINE KINASE"/>
    <property type="match status" value="1"/>
</dbReference>
<gene>
    <name evidence="4" type="ORF">SAMN02982919_00435</name>
</gene>
<organism evidence="4 5">
    <name type="scientific">Giesbergeria anulus</name>
    <dbReference type="NCBI Taxonomy" id="180197"/>
    <lineage>
        <taxon>Bacteria</taxon>
        <taxon>Pseudomonadati</taxon>
        <taxon>Pseudomonadota</taxon>
        <taxon>Betaproteobacteria</taxon>
        <taxon>Burkholderiales</taxon>
        <taxon>Comamonadaceae</taxon>
        <taxon>Giesbergeria</taxon>
    </lineage>
</organism>
<dbReference type="PROSITE" id="PS50110">
    <property type="entry name" value="RESPONSE_REGULATORY"/>
    <property type="match status" value="1"/>
</dbReference>
<protein>
    <submittedName>
        <fullName evidence="4">Two-component system, cell cycle response regulator DivK</fullName>
    </submittedName>
</protein>
<accession>A0A1H9F2F9</accession>
<dbReference type="Gene3D" id="3.40.50.2300">
    <property type="match status" value="1"/>
</dbReference>
<evidence type="ECO:0000313" key="4">
    <source>
        <dbReference type="EMBL" id="SEQ32039.1"/>
    </source>
</evidence>
<proteinExistence type="predicted"/>
<keyword evidence="1 2" id="KW-0597">Phosphoprotein</keyword>
<dbReference type="InterPro" id="IPR001789">
    <property type="entry name" value="Sig_transdc_resp-reg_receiver"/>
</dbReference>
<dbReference type="InterPro" id="IPR011006">
    <property type="entry name" value="CheY-like_superfamily"/>
</dbReference>
<dbReference type="STRING" id="180197.SAMN02982919_00435"/>